<accession>A0A165NVY4</accession>
<gene>
    <name evidence="1" type="ORF">EXIGLDRAFT_90050</name>
</gene>
<evidence type="ECO:0000313" key="2">
    <source>
        <dbReference type="Proteomes" id="UP000077266"/>
    </source>
</evidence>
<dbReference type="Proteomes" id="UP000077266">
    <property type="component" value="Unassembled WGS sequence"/>
</dbReference>
<protein>
    <submittedName>
        <fullName evidence="1">Uncharacterized protein</fullName>
    </submittedName>
</protein>
<dbReference type="AlphaFoldDB" id="A0A165NVY4"/>
<reference evidence="1 2" key="1">
    <citation type="journal article" date="2016" name="Mol. Biol. Evol.">
        <title>Comparative Genomics of Early-Diverging Mushroom-Forming Fungi Provides Insights into the Origins of Lignocellulose Decay Capabilities.</title>
        <authorList>
            <person name="Nagy L.G."/>
            <person name="Riley R."/>
            <person name="Tritt A."/>
            <person name="Adam C."/>
            <person name="Daum C."/>
            <person name="Floudas D."/>
            <person name="Sun H."/>
            <person name="Yadav J.S."/>
            <person name="Pangilinan J."/>
            <person name="Larsson K.H."/>
            <person name="Matsuura K."/>
            <person name="Barry K."/>
            <person name="Labutti K."/>
            <person name="Kuo R."/>
            <person name="Ohm R.A."/>
            <person name="Bhattacharya S.S."/>
            <person name="Shirouzu T."/>
            <person name="Yoshinaga Y."/>
            <person name="Martin F.M."/>
            <person name="Grigoriev I.V."/>
            <person name="Hibbett D.S."/>
        </authorList>
    </citation>
    <scope>NUCLEOTIDE SEQUENCE [LARGE SCALE GENOMIC DNA]</scope>
    <source>
        <strain evidence="1 2">HHB12029</strain>
    </source>
</reference>
<proteinExistence type="predicted"/>
<dbReference type="InParanoid" id="A0A165NVY4"/>
<keyword evidence="2" id="KW-1185">Reference proteome</keyword>
<dbReference type="EMBL" id="KV425895">
    <property type="protein sequence ID" value="KZW01301.1"/>
    <property type="molecule type" value="Genomic_DNA"/>
</dbReference>
<evidence type="ECO:0000313" key="1">
    <source>
        <dbReference type="EMBL" id="KZW01301.1"/>
    </source>
</evidence>
<sequence>MHDTPVHPALQSLRSTSTRLPNDIYRLHVSIATFRCVHRRPPARQCRLREGAVPNLTSTSARNACEGE</sequence>
<name>A0A165NVY4_EXIGL</name>
<organism evidence="1 2">
    <name type="scientific">Exidia glandulosa HHB12029</name>
    <dbReference type="NCBI Taxonomy" id="1314781"/>
    <lineage>
        <taxon>Eukaryota</taxon>
        <taxon>Fungi</taxon>
        <taxon>Dikarya</taxon>
        <taxon>Basidiomycota</taxon>
        <taxon>Agaricomycotina</taxon>
        <taxon>Agaricomycetes</taxon>
        <taxon>Auriculariales</taxon>
        <taxon>Exidiaceae</taxon>
        <taxon>Exidia</taxon>
    </lineage>
</organism>